<dbReference type="InterPro" id="IPR025965">
    <property type="entry name" value="FlgD/Vpr_Ig-like"/>
</dbReference>
<dbReference type="InterPro" id="IPR001769">
    <property type="entry name" value="Gingipain"/>
</dbReference>
<dbReference type="InterPro" id="IPR029031">
    <property type="entry name" value="Gingipain_N_sf"/>
</dbReference>
<feature type="domain" description="Gingipain" evidence="2">
    <location>
        <begin position="24"/>
        <end position="356"/>
    </location>
</feature>
<evidence type="ECO:0000313" key="5">
    <source>
        <dbReference type="Proteomes" id="UP000050975"/>
    </source>
</evidence>
<dbReference type="Gene3D" id="2.60.40.10">
    <property type="entry name" value="Immunoglobulins"/>
    <property type="match status" value="1"/>
</dbReference>
<proteinExistence type="predicted"/>
<dbReference type="Gene3D" id="3.40.50.1460">
    <property type="match status" value="1"/>
</dbReference>
<evidence type="ECO:0000259" key="2">
    <source>
        <dbReference type="Pfam" id="PF01364"/>
    </source>
</evidence>
<name>A0A0S8JYK6_UNCW3</name>
<evidence type="ECO:0008006" key="6">
    <source>
        <dbReference type="Google" id="ProtNLM"/>
    </source>
</evidence>
<dbReference type="Gene3D" id="3.40.50.10390">
    <property type="entry name" value="Gingipain r, domain 1"/>
    <property type="match status" value="1"/>
</dbReference>
<dbReference type="Gene3D" id="2.60.40.4070">
    <property type="match status" value="1"/>
</dbReference>
<dbReference type="SUPFAM" id="SSF52129">
    <property type="entry name" value="Caspase-like"/>
    <property type="match status" value="1"/>
</dbReference>
<dbReference type="Pfam" id="PF13860">
    <property type="entry name" value="FlgD_ig"/>
    <property type="match status" value="1"/>
</dbReference>
<evidence type="ECO:0000256" key="1">
    <source>
        <dbReference type="ARBA" id="ARBA00022729"/>
    </source>
</evidence>
<dbReference type="InterPro" id="IPR013783">
    <property type="entry name" value="Ig-like_fold"/>
</dbReference>
<organism evidence="4 5">
    <name type="scientific">candidate division WOR_3 bacterium SM1_77</name>
    <dbReference type="NCBI Taxonomy" id="1703778"/>
    <lineage>
        <taxon>Bacteria</taxon>
        <taxon>Bacteria division WOR-3</taxon>
    </lineage>
</organism>
<dbReference type="GO" id="GO:0006508">
    <property type="term" value="P:proteolysis"/>
    <property type="evidence" value="ECO:0007669"/>
    <property type="project" value="InterPro"/>
</dbReference>
<sequence length="555" mass="61988">MKRCLLLLIISCTVIFSQETGARYLIITHDSFYEAIQPFAQWKHRKGLLTKVVKLSDIGSTTSQIHNYVENAYDTWPIRPEFLLLVGAPNYLPFYLYGSGWNQCFSDNYYTNMDSDIYNEILSGRLTVHNTTEAQTVVNKILLYEKTPDLTDSLWFINACLIVNEDYWTYPPPPYGDDSIYWSDIRHAKSHMLAHGYNTIDTLSDLLGNSASTVISRVNQGRSFVLYRGVGTNNWDYPFAVEPNQTQNGAKLPIVLSITCGTLGTGSTSAVAERWFLTGTPTLPRGGAGYFATTTSGIGIAHLRSAVCKGFFNALFQDGKRTFGEACEGGRANVYVLYNNSNEYRGFTTVGDPAMDIWTAIPRPLGVAHVSELSVGDDSLFVQVECQEVPLESALVCVLLDTVVYEYGYTNSEGAIVFDFDTLLQGYMHVTVTAHNKIPYIDSIQVGLTQIEETTQPKTAQVFNVGISPNPFRHETNMRFTIQDTGYMIQEMTLRIYDTSGRVVKSFNRESCIMNHESVVQWDGTDDTGQSLPAGVYFLSFSDTAVETTPMVLLR</sequence>
<gene>
    <name evidence="4" type="ORF">AMJ74_03590</name>
</gene>
<dbReference type="InterPro" id="IPR029030">
    <property type="entry name" value="Caspase-like_dom_sf"/>
</dbReference>
<accession>A0A0S8JYK6</accession>
<dbReference type="Pfam" id="PF01364">
    <property type="entry name" value="Peptidase_C25"/>
    <property type="match status" value="1"/>
</dbReference>
<dbReference type="AlphaFoldDB" id="A0A0S8JYK6"/>
<reference evidence="4 5" key="1">
    <citation type="journal article" date="2015" name="Microbiome">
        <title>Genomic resolution of linkages in carbon, nitrogen, and sulfur cycling among widespread estuary sediment bacteria.</title>
        <authorList>
            <person name="Baker B.J."/>
            <person name="Lazar C.S."/>
            <person name="Teske A.P."/>
            <person name="Dick G.J."/>
        </authorList>
    </citation>
    <scope>NUCLEOTIDE SEQUENCE [LARGE SCALE GENOMIC DNA]</scope>
    <source>
        <strain evidence="4">SM1_77</strain>
    </source>
</reference>
<feature type="domain" description="FlgD/Vpr Ig-like" evidence="3">
    <location>
        <begin position="489"/>
        <end position="542"/>
    </location>
</feature>
<protein>
    <recommendedName>
        <fullName evidence="6">Gingipain domain-containing protein</fullName>
    </recommendedName>
</protein>
<dbReference type="Proteomes" id="UP000050975">
    <property type="component" value="Unassembled WGS sequence"/>
</dbReference>
<comment type="caution">
    <text evidence="4">The sequence shown here is derived from an EMBL/GenBank/DDBJ whole genome shotgun (WGS) entry which is preliminary data.</text>
</comment>
<dbReference type="EMBL" id="LJVE01000055">
    <property type="protein sequence ID" value="KPL14339.1"/>
    <property type="molecule type" value="Genomic_DNA"/>
</dbReference>
<dbReference type="GO" id="GO:0008234">
    <property type="term" value="F:cysteine-type peptidase activity"/>
    <property type="evidence" value="ECO:0007669"/>
    <property type="project" value="InterPro"/>
</dbReference>
<evidence type="ECO:0000313" key="4">
    <source>
        <dbReference type="EMBL" id="KPL14339.1"/>
    </source>
</evidence>
<keyword evidence="1" id="KW-0732">Signal</keyword>
<evidence type="ECO:0000259" key="3">
    <source>
        <dbReference type="Pfam" id="PF13860"/>
    </source>
</evidence>